<evidence type="ECO:0000313" key="8">
    <source>
        <dbReference type="Proteomes" id="UP001165065"/>
    </source>
</evidence>
<evidence type="ECO:0000256" key="4">
    <source>
        <dbReference type="ARBA" id="ARBA00022898"/>
    </source>
</evidence>
<organism evidence="7 8">
    <name type="scientific">Triparma columacea</name>
    <dbReference type="NCBI Taxonomy" id="722753"/>
    <lineage>
        <taxon>Eukaryota</taxon>
        <taxon>Sar</taxon>
        <taxon>Stramenopiles</taxon>
        <taxon>Ochrophyta</taxon>
        <taxon>Bolidophyceae</taxon>
        <taxon>Parmales</taxon>
        <taxon>Triparmaceae</taxon>
        <taxon>Triparma</taxon>
    </lineage>
</organism>
<comment type="caution">
    <text evidence="7">The sequence shown here is derived from an EMBL/GenBank/DDBJ whole genome shotgun (WGS) entry which is preliminary data.</text>
</comment>
<dbReference type="InterPro" id="IPR015421">
    <property type="entry name" value="PyrdxlP-dep_Trfase_major"/>
</dbReference>
<keyword evidence="4 5" id="KW-0663">Pyridoxal phosphate</keyword>
<comment type="cofactor">
    <cofactor evidence="1 5">
        <name>pyridoxal 5'-phosphate</name>
        <dbReference type="ChEBI" id="CHEBI:597326"/>
    </cofactor>
</comment>
<keyword evidence="8" id="KW-1185">Reference proteome</keyword>
<dbReference type="InterPro" id="IPR015424">
    <property type="entry name" value="PyrdxlP-dep_Trfase"/>
</dbReference>
<dbReference type="GO" id="GO:0016740">
    <property type="term" value="F:transferase activity"/>
    <property type="evidence" value="ECO:0007669"/>
    <property type="project" value="UniProtKB-KW"/>
</dbReference>
<keyword evidence="3" id="KW-0808">Transferase</keyword>
<dbReference type="OrthoDB" id="2382073at2759"/>
<dbReference type="PANTHER" id="PTHR13693:SF77">
    <property type="entry name" value="8-AMINO-7-OXONONANOATE SYNTHASE"/>
    <property type="match status" value="1"/>
</dbReference>
<name>A0A9W7LEL0_9STRA</name>
<dbReference type="Gene3D" id="3.90.1150.10">
    <property type="entry name" value="Aspartate Aminotransferase, domain 1"/>
    <property type="match status" value="1"/>
</dbReference>
<reference evidence="8" key="1">
    <citation type="journal article" date="2023" name="Commun. Biol.">
        <title>Genome analysis of Parmales, the sister group of diatoms, reveals the evolutionary specialization of diatoms from phago-mixotrophs to photoautotrophs.</title>
        <authorList>
            <person name="Ban H."/>
            <person name="Sato S."/>
            <person name="Yoshikawa S."/>
            <person name="Yamada K."/>
            <person name="Nakamura Y."/>
            <person name="Ichinomiya M."/>
            <person name="Sato N."/>
            <person name="Blanc-Mathieu R."/>
            <person name="Endo H."/>
            <person name="Kuwata A."/>
            <person name="Ogata H."/>
        </authorList>
    </citation>
    <scope>NUCLEOTIDE SEQUENCE [LARGE SCALE GENOMIC DNA]</scope>
</reference>
<dbReference type="GO" id="GO:0030170">
    <property type="term" value="F:pyridoxal phosphate binding"/>
    <property type="evidence" value="ECO:0007669"/>
    <property type="project" value="InterPro"/>
</dbReference>
<dbReference type="InterPro" id="IPR001917">
    <property type="entry name" value="Aminotrans_II_pyridoxalP_BS"/>
</dbReference>
<dbReference type="AlphaFoldDB" id="A0A9W7LEL0"/>
<feature type="domain" description="Aminotransferase class I/classII large" evidence="6">
    <location>
        <begin position="32"/>
        <end position="391"/>
    </location>
</feature>
<evidence type="ECO:0000256" key="5">
    <source>
        <dbReference type="RuleBase" id="RU003693"/>
    </source>
</evidence>
<evidence type="ECO:0000256" key="1">
    <source>
        <dbReference type="ARBA" id="ARBA00001933"/>
    </source>
</evidence>
<accession>A0A9W7LEL0</accession>
<dbReference type="SUPFAM" id="SSF53383">
    <property type="entry name" value="PLP-dependent transferases"/>
    <property type="match status" value="1"/>
</dbReference>
<dbReference type="InterPro" id="IPR015422">
    <property type="entry name" value="PyrdxlP-dep_Trfase_small"/>
</dbReference>
<evidence type="ECO:0000256" key="2">
    <source>
        <dbReference type="ARBA" id="ARBA00010008"/>
    </source>
</evidence>
<comment type="similarity">
    <text evidence="2">Belongs to the class-II pyridoxal-phosphate-dependent aminotransferase family. BioF subfamily.</text>
</comment>
<evidence type="ECO:0000259" key="6">
    <source>
        <dbReference type="Pfam" id="PF00155"/>
    </source>
</evidence>
<dbReference type="Gene3D" id="3.40.640.10">
    <property type="entry name" value="Type I PLP-dependent aspartate aminotransferase-like (Major domain)"/>
    <property type="match status" value="1"/>
</dbReference>
<gene>
    <name evidence="7" type="ORF">TrCOL_g1995</name>
</gene>
<protein>
    <recommendedName>
        <fullName evidence="6">Aminotransferase class I/classII large domain-containing protein</fullName>
    </recommendedName>
</protein>
<evidence type="ECO:0000256" key="3">
    <source>
        <dbReference type="ARBA" id="ARBA00022679"/>
    </source>
</evidence>
<dbReference type="InterPro" id="IPR004839">
    <property type="entry name" value="Aminotransferase_I/II_large"/>
</dbReference>
<proteinExistence type="inferred from homology"/>
<dbReference type="PROSITE" id="PS00599">
    <property type="entry name" value="AA_TRANSFER_CLASS_2"/>
    <property type="match status" value="1"/>
</dbReference>
<dbReference type="GO" id="GO:0009102">
    <property type="term" value="P:biotin biosynthetic process"/>
    <property type="evidence" value="ECO:0007669"/>
    <property type="project" value="TreeGrafter"/>
</dbReference>
<dbReference type="EMBL" id="BRYA01000311">
    <property type="protein sequence ID" value="GMI46767.1"/>
    <property type="molecule type" value="Genomic_DNA"/>
</dbReference>
<sequence length="410" mass="44012">MSSFRNRMAASLLHRSSNSTLRSLPTPSTNSNMVDFLSNDYLGMSTLSLPQTINDRHANISRTHGSTGSRLLSGNTPSHISLESLISTLHTSSPGNALLFNSGYAANLGAFGCIPRDGDGVVMDEECHNSMFTGYKLSRARGGGGEVRTFKHNCRDGLGEAVRREGGEGRASVVVGLESYYSMSGEAADLRGLMEEGVKAGEEAGVEVGFIVDEAHGTGTFTGRSPLTEVVEEGGGMREHVLCGVQTFGKSVGCHGGAVVDYNGGENGSSVVEYLVNYARPLVYSTSLPPGECERVFGCLEYLNSPPGEERRERLRGNVAYFRDVMGGAKLGEGVRVKGGADGPIQAIMTSGAELSVRLAEWVREGGYDVMAIRAPTVKEGEERIRIVVHEFNTREEILGLTRRVEAFWD</sequence>
<dbReference type="Pfam" id="PF00155">
    <property type="entry name" value="Aminotran_1_2"/>
    <property type="match status" value="1"/>
</dbReference>
<dbReference type="InterPro" id="IPR050087">
    <property type="entry name" value="AON_synthase_class-II"/>
</dbReference>
<dbReference type="PANTHER" id="PTHR13693">
    <property type="entry name" value="CLASS II AMINOTRANSFERASE/8-AMINO-7-OXONONANOATE SYNTHASE"/>
    <property type="match status" value="1"/>
</dbReference>
<evidence type="ECO:0000313" key="7">
    <source>
        <dbReference type="EMBL" id="GMI46767.1"/>
    </source>
</evidence>
<dbReference type="Proteomes" id="UP001165065">
    <property type="component" value="Unassembled WGS sequence"/>
</dbReference>